<gene>
    <name evidence="1" type="ORF">SAMN02745138_02184</name>
</gene>
<dbReference type="EMBL" id="FRAH01000039">
    <property type="protein sequence ID" value="SHK69271.1"/>
    <property type="molecule type" value="Genomic_DNA"/>
</dbReference>
<dbReference type="AlphaFoldDB" id="A0A1M6UJB4"/>
<dbReference type="Pfam" id="PF09693">
    <property type="entry name" value="Phage_XkdX"/>
    <property type="match status" value="1"/>
</dbReference>
<proteinExistence type="predicted"/>
<name>A0A1M6UJB4_9FIRM</name>
<reference evidence="1 2" key="1">
    <citation type="submission" date="2016-11" db="EMBL/GenBank/DDBJ databases">
        <authorList>
            <person name="Jaros S."/>
            <person name="Januszkiewicz K."/>
            <person name="Wedrychowicz H."/>
        </authorList>
    </citation>
    <scope>NUCLEOTIDE SEQUENCE [LARGE SCALE GENOMIC DNA]</scope>
    <source>
        <strain evidence="1 2">DSM 14214</strain>
    </source>
</reference>
<dbReference type="RefSeq" id="WP_072851724.1">
    <property type="nucleotide sequence ID" value="NZ_FRAH01000039.1"/>
</dbReference>
<accession>A0A1M6UJB4</accession>
<dbReference type="InterPro" id="IPR010022">
    <property type="entry name" value="XkdX"/>
</dbReference>
<protein>
    <submittedName>
        <fullName evidence="1">Phage uncharacterized protein (Phage_XkdX)</fullName>
    </submittedName>
</protein>
<dbReference type="Proteomes" id="UP000183975">
    <property type="component" value="Unassembled WGS sequence"/>
</dbReference>
<dbReference type="OrthoDB" id="2938297at2"/>
<organism evidence="1 2">
    <name type="scientific">Anaerotignum lactatifermentans DSM 14214</name>
    <dbReference type="NCBI Taxonomy" id="1121323"/>
    <lineage>
        <taxon>Bacteria</taxon>
        <taxon>Bacillati</taxon>
        <taxon>Bacillota</taxon>
        <taxon>Clostridia</taxon>
        <taxon>Lachnospirales</taxon>
        <taxon>Anaerotignaceae</taxon>
        <taxon>Anaerotignum</taxon>
    </lineage>
</organism>
<evidence type="ECO:0000313" key="2">
    <source>
        <dbReference type="Proteomes" id="UP000183975"/>
    </source>
</evidence>
<evidence type="ECO:0000313" key="1">
    <source>
        <dbReference type="EMBL" id="SHK69271.1"/>
    </source>
</evidence>
<keyword evidence="2" id="KW-1185">Reference proteome</keyword>
<sequence>MYEILKKKYKLGYVRKDQLLRYLALGKLTEEEYQDIIQF</sequence>